<evidence type="ECO:0000313" key="2">
    <source>
        <dbReference type="Proteomes" id="UP001150581"/>
    </source>
</evidence>
<sequence>MLIVGLTGGIASGKSTASKALRTRGIPVIDADAIAHEIMQPGQASYRKVVSHFGPGILHPDRTIDRGKLGAIIFSNPAQRQALNQRTHPYVRRRILHLLLQHYLRGHALCILDVPLLYESGMDRLCGRVVVVVCGEETQVRRLRERSGLGRQEAQARVRAQMDLNEKAARADAVVANEAGVGEMQEEVCRVVDAWRPGWLRTAAALAVPLAAAAAVPMAFVRSAALGVKALGAVAALGAYLFVSHY</sequence>
<proteinExistence type="predicted"/>
<organism evidence="1 2">
    <name type="scientific">Kickxella alabastrina</name>
    <dbReference type="NCBI Taxonomy" id="61397"/>
    <lineage>
        <taxon>Eukaryota</taxon>
        <taxon>Fungi</taxon>
        <taxon>Fungi incertae sedis</taxon>
        <taxon>Zoopagomycota</taxon>
        <taxon>Kickxellomycotina</taxon>
        <taxon>Kickxellomycetes</taxon>
        <taxon>Kickxellales</taxon>
        <taxon>Kickxellaceae</taxon>
        <taxon>Kickxella</taxon>
    </lineage>
</organism>
<reference evidence="1" key="1">
    <citation type="submission" date="2022-07" db="EMBL/GenBank/DDBJ databases">
        <title>Phylogenomic reconstructions and comparative analyses of Kickxellomycotina fungi.</title>
        <authorList>
            <person name="Reynolds N.K."/>
            <person name="Stajich J.E."/>
            <person name="Barry K."/>
            <person name="Grigoriev I.V."/>
            <person name="Crous P."/>
            <person name="Smith M.E."/>
        </authorList>
    </citation>
    <scope>NUCLEOTIDE SEQUENCE</scope>
    <source>
        <strain evidence="1">Benny 63K</strain>
    </source>
</reference>
<keyword evidence="2" id="KW-1185">Reference proteome</keyword>
<dbReference type="EMBL" id="JANBPG010000526">
    <property type="protein sequence ID" value="KAJ1895772.1"/>
    <property type="molecule type" value="Genomic_DNA"/>
</dbReference>
<name>A0ACC1II23_9FUNG</name>
<accession>A0ACC1II23</accession>
<dbReference type="EC" id="2.7.1.24" evidence="1"/>
<dbReference type="Proteomes" id="UP001150581">
    <property type="component" value="Unassembled WGS sequence"/>
</dbReference>
<comment type="caution">
    <text evidence="1">The sequence shown here is derived from an EMBL/GenBank/DDBJ whole genome shotgun (WGS) entry which is preliminary data.</text>
</comment>
<gene>
    <name evidence="1" type="primary">CAB5_1</name>
    <name evidence="1" type="ORF">LPJ66_004382</name>
</gene>
<keyword evidence="1" id="KW-0418">Kinase</keyword>
<protein>
    <submittedName>
        <fullName evidence="1">Dephospho-CoA kinase</fullName>
        <ecNumber evidence="1">2.7.1.24</ecNumber>
    </submittedName>
</protein>
<evidence type="ECO:0000313" key="1">
    <source>
        <dbReference type="EMBL" id="KAJ1895772.1"/>
    </source>
</evidence>
<keyword evidence="1" id="KW-0808">Transferase</keyword>